<name>A0A916J8Y5_9BACT</name>
<keyword evidence="2" id="KW-1185">Reference proteome</keyword>
<protein>
    <submittedName>
        <fullName evidence="1">Uncharacterized protein</fullName>
    </submittedName>
</protein>
<dbReference type="Proteomes" id="UP000680038">
    <property type="component" value="Unassembled WGS sequence"/>
</dbReference>
<sequence>MGEKNYTRTIPKNLEGTSISAESQVKSANEEEARFLFTTAKHRLLDVNSWEQLAGKAMASFTLTDEHGSDQPGLAVKGRYFRIEIPGPENNAGQGYDWVKVEEIEEYKSEDVESIGLRVRSAPNPATDSSETAHFYSDESTSTFTVTREKTTVTAAVYDRNTKANTETGELGDKIRNAVVGLAGKLAFSKIQWEKLTKGLLSPS</sequence>
<gene>
    <name evidence="1" type="ORF">DYBT9275_01447</name>
</gene>
<comment type="caution">
    <text evidence="1">The sequence shown here is derived from an EMBL/GenBank/DDBJ whole genome shotgun (WGS) entry which is preliminary data.</text>
</comment>
<dbReference type="EMBL" id="CAJRAF010000001">
    <property type="protein sequence ID" value="CAG4994697.1"/>
    <property type="molecule type" value="Genomic_DNA"/>
</dbReference>
<evidence type="ECO:0000313" key="1">
    <source>
        <dbReference type="EMBL" id="CAG4994697.1"/>
    </source>
</evidence>
<organism evidence="1 2">
    <name type="scientific">Dyadobacter helix</name>
    <dbReference type="NCBI Taxonomy" id="2822344"/>
    <lineage>
        <taxon>Bacteria</taxon>
        <taxon>Pseudomonadati</taxon>
        <taxon>Bacteroidota</taxon>
        <taxon>Cytophagia</taxon>
        <taxon>Cytophagales</taxon>
        <taxon>Spirosomataceae</taxon>
        <taxon>Dyadobacter</taxon>
    </lineage>
</organism>
<dbReference type="AlphaFoldDB" id="A0A916J8Y5"/>
<dbReference type="RefSeq" id="WP_215238094.1">
    <property type="nucleotide sequence ID" value="NZ_CAJRAF010000001.1"/>
</dbReference>
<reference evidence="1" key="1">
    <citation type="submission" date="2021-04" db="EMBL/GenBank/DDBJ databases">
        <authorList>
            <person name="Rodrigo-Torres L."/>
            <person name="Arahal R. D."/>
            <person name="Lucena T."/>
        </authorList>
    </citation>
    <scope>NUCLEOTIDE SEQUENCE</scope>
    <source>
        <strain evidence="1">CECT 9275</strain>
    </source>
</reference>
<accession>A0A916J8Y5</accession>
<proteinExistence type="predicted"/>
<evidence type="ECO:0000313" key="2">
    <source>
        <dbReference type="Proteomes" id="UP000680038"/>
    </source>
</evidence>